<name>A0A6A5XU72_9PLEO</name>
<keyword evidence="3" id="KW-1185">Reference proteome</keyword>
<feature type="region of interest" description="Disordered" evidence="1">
    <location>
        <begin position="39"/>
        <end position="75"/>
    </location>
</feature>
<gene>
    <name evidence="2" type="ORF">BU24DRAFT_197562</name>
</gene>
<accession>A0A6A5XU72</accession>
<dbReference type="GeneID" id="54279179"/>
<evidence type="ECO:0000313" key="3">
    <source>
        <dbReference type="Proteomes" id="UP000799778"/>
    </source>
</evidence>
<evidence type="ECO:0000313" key="2">
    <source>
        <dbReference type="EMBL" id="KAF2016261.1"/>
    </source>
</evidence>
<dbReference type="AlphaFoldDB" id="A0A6A5XU72"/>
<proteinExistence type="predicted"/>
<protein>
    <submittedName>
        <fullName evidence="2">Uncharacterized protein</fullName>
    </submittedName>
</protein>
<dbReference type="RefSeq" id="XP_033384600.1">
    <property type="nucleotide sequence ID" value="XM_033521782.1"/>
</dbReference>
<evidence type="ECO:0000256" key="1">
    <source>
        <dbReference type="SAM" id="MobiDB-lite"/>
    </source>
</evidence>
<organism evidence="2 3">
    <name type="scientific">Aaosphaeria arxii CBS 175.79</name>
    <dbReference type="NCBI Taxonomy" id="1450172"/>
    <lineage>
        <taxon>Eukaryota</taxon>
        <taxon>Fungi</taxon>
        <taxon>Dikarya</taxon>
        <taxon>Ascomycota</taxon>
        <taxon>Pezizomycotina</taxon>
        <taxon>Dothideomycetes</taxon>
        <taxon>Pleosporomycetidae</taxon>
        <taxon>Pleosporales</taxon>
        <taxon>Pleosporales incertae sedis</taxon>
        <taxon>Aaosphaeria</taxon>
    </lineage>
</organism>
<dbReference type="Proteomes" id="UP000799778">
    <property type="component" value="Unassembled WGS sequence"/>
</dbReference>
<dbReference type="EMBL" id="ML978069">
    <property type="protein sequence ID" value="KAF2016261.1"/>
    <property type="molecule type" value="Genomic_DNA"/>
</dbReference>
<reference evidence="2" key="1">
    <citation type="journal article" date="2020" name="Stud. Mycol.">
        <title>101 Dothideomycetes genomes: a test case for predicting lifestyles and emergence of pathogens.</title>
        <authorList>
            <person name="Haridas S."/>
            <person name="Albert R."/>
            <person name="Binder M."/>
            <person name="Bloem J."/>
            <person name="Labutti K."/>
            <person name="Salamov A."/>
            <person name="Andreopoulos B."/>
            <person name="Baker S."/>
            <person name="Barry K."/>
            <person name="Bills G."/>
            <person name="Bluhm B."/>
            <person name="Cannon C."/>
            <person name="Castanera R."/>
            <person name="Culley D."/>
            <person name="Daum C."/>
            <person name="Ezra D."/>
            <person name="Gonzalez J."/>
            <person name="Henrissat B."/>
            <person name="Kuo A."/>
            <person name="Liang C."/>
            <person name="Lipzen A."/>
            <person name="Lutzoni F."/>
            <person name="Magnuson J."/>
            <person name="Mondo S."/>
            <person name="Nolan M."/>
            <person name="Ohm R."/>
            <person name="Pangilinan J."/>
            <person name="Park H.-J."/>
            <person name="Ramirez L."/>
            <person name="Alfaro M."/>
            <person name="Sun H."/>
            <person name="Tritt A."/>
            <person name="Yoshinaga Y."/>
            <person name="Zwiers L.-H."/>
            <person name="Turgeon B."/>
            <person name="Goodwin S."/>
            <person name="Spatafora J."/>
            <person name="Crous P."/>
            <person name="Grigoriev I."/>
        </authorList>
    </citation>
    <scope>NUCLEOTIDE SEQUENCE</scope>
    <source>
        <strain evidence="2">CBS 175.79</strain>
    </source>
</reference>
<sequence>MVWKTPITPPHSISMVHHIVLSNPTPVLSISIPGVNECKQASKRTSKEEDQASNRNKAKPYQTISWSDHKTSPRRPDLLEALEEDSRLLSTADHSHSLLRPGRTAIKPKIYDDEDEEKNHPRLHVHDLVLVHLQSHSQTQHSQATILVAVPSSPTVEYYHPRPRLKTRPSSINLQLYKQGQAI</sequence>